<dbReference type="EMBL" id="WMJX01000026">
    <property type="protein sequence ID" value="MTG98704.1"/>
    <property type="molecule type" value="Genomic_DNA"/>
</dbReference>
<dbReference type="AlphaFoldDB" id="A0A6I3LLH5"/>
<accession>A0A6I3LLH5</accession>
<evidence type="ECO:0000313" key="1">
    <source>
        <dbReference type="EMBL" id="MTG98704.1"/>
    </source>
</evidence>
<organism evidence="1 2">
    <name type="scientific">Myroides albus</name>
    <dbReference type="NCBI Taxonomy" id="2562892"/>
    <lineage>
        <taxon>Bacteria</taxon>
        <taxon>Pseudomonadati</taxon>
        <taxon>Bacteroidota</taxon>
        <taxon>Flavobacteriia</taxon>
        <taxon>Flavobacteriales</taxon>
        <taxon>Flavobacteriaceae</taxon>
        <taxon>Myroides</taxon>
    </lineage>
</organism>
<name>A0A6I3LLH5_9FLAO</name>
<evidence type="ECO:0000313" key="2">
    <source>
        <dbReference type="Proteomes" id="UP000438760"/>
    </source>
</evidence>
<dbReference type="OrthoDB" id="2081715at2"/>
<dbReference type="RefSeq" id="WP_155092725.1">
    <property type="nucleotide sequence ID" value="NZ_WMJX01000026.1"/>
</dbReference>
<sequence length="161" mass="18909">MQMTSVDFQEFILNYTIADSDWLSLDWNGKYGAKFKDENHFFRLQIAEAVCVQLEKVDLSLVRELFITLGQVTKLNFCVYKNYHLLAQELLERGGSDYLFDYLCAAHISFDTYLSTANIRLSEQRKRELLAYFDYLRTTSDNPQVIKLLTDQMRNRFITSA</sequence>
<protein>
    <submittedName>
        <fullName evidence="1">Uncharacterized protein</fullName>
    </submittedName>
</protein>
<comment type="caution">
    <text evidence="1">The sequence shown here is derived from an EMBL/GenBank/DDBJ whole genome shotgun (WGS) entry which is preliminary data.</text>
</comment>
<keyword evidence="2" id="KW-1185">Reference proteome</keyword>
<proteinExistence type="predicted"/>
<dbReference type="Proteomes" id="UP000438760">
    <property type="component" value="Unassembled WGS sequence"/>
</dbReference>
<gene>
    <name evidence="1" type="ORF">GJV76_11290</name>
</gene>
<reference evidence="1 2" key="1">
    <citation type="submission" date="2019-11" db="EMBL/GenBank/DDBJ databases">
        <title>Genome of Strain BIT-d1.</title>
        <authorList>
            <person name="Yang Y."/>
        </authorList>
    </citation>
    <scope>NUCLEOTIDE SEQUENCE [LARGE SCALE GENOMIC DNA]</scope>
    <source>
        <strain evidence="1 2">BIT-d1</strain>
    </source>
</reference>